<dbReference type="RefSeq" id="WP_331374766.1">
    <property type="nucleotide sequence ID" value="NZ_CP133148.1"/>
</dbReference>
<name>A0ABZ2BEG0_9HYPH</name>
<dbReference type="Proteomes" id="UP001432360">
    <property type="component" value="Chromosome"/>
</dbReference>
<accession>A0ABZ2BEG0</accession>
<sequence length="118" mass="13521">MLYILAFIVLTIAKGRQVHRLLRSRSYNWKSSGFIFLAWSAVSLPFIANACDEAACRWSLNFGWWANLLHQLSPFDRLDAGTMVTVVMLTYMVLTICFLGHCLGWALYGSRRLLRFAV</sequence>
<evidence type="ECO:0000313" key="3">
    <source>
        <dbReference type="Proteomes" id="UP001432360"/>
    </source>
</evidence>
<evidence type="ECO:0008006" key="4">
    <source>
        <dbReference type="Google" id="ProtNLM"/>
    </source>
</evidence>
<keyword evidence="1" id="KW-1133">Transmembrane helix</keyword>
<organism evidence="2 3">
    <name type="scientific">Sinorhizobium chiapasense</name>
    <dbReference type="NCBI Taxonomy" id="501572"/>
    <lineage>
        <taxon>Bacteria</taxon>
        <taxon>Pseudomonadati</taxon>
        <taxon>Pseudomonadota</taxon>
        <taxon>Alphaproteobacteria</taxon>
        <taxon>Hyphomicrobiales</taxon>
        <taxon>Rhizobiaceae</taxon>
        <taxon>Sinorhizobium/Ensifer group</taxon>
        <taxon>Sinorhizobium</taxon>
    </lineage>
</organism>
<keyword evidence="1" id="KW-0472">Membrane</keyword>
<reference evidence="2" key="1">
    <citation type="submission" date="2023-08" db="EMBL/GenBank/DDBJ databases">
        <title>Complete genome sequence of Sinorhizobium chiapanecum ITTG S70 isolated from Acaciella angustissima nodules in Chiapas-Mexico.</title>
        <authorList>
            <person name="Rincon-Rosales R."/>
            <person name="Rogel M.A."/>
            <person name="Rincon-Medina C.I."/>
            <person name="Guerrero G."/>
            <person name="Manzano-Gomez L.A."/>
            <person name="Lopez-Lopez A."/>
            <person name="Rincon Molina F.A."/>
            <person name="Martinez-Romero E."/>
        </authorList>
    </citation>
    <scope>NUCLEOTIDE SEQUENCE</scope>
    <source>
        <strain evidence="2">ITTG S70</strain>
    </source>
</reference>
<proteinExistence type="predicted"/>
<protein>
    <recommendedName>
        <fullName evidence="4">Transmembrane protein</fullName>
    </recommendedName>
</protein>
<evidence type="ECO:0000256" key="1">
    <source>
        <dbReference type="SAM" id="Phobius"/>
    </source>
</evidence>
<feature type="transmembrane region" description="Helical" evidence="1">
    <location>
        <begin position="83"/>
        <end position="108"/>
    </location>
</feature>
<evidence type="ECO:0000313" key="2">
    <source>
        <dbReference type="EMBL" id="WVT05691.1"/>
    </source>
</evidence>
<keyword evidence="1" id="KW-0812">Transmembrane</keyword>
<gene>
    <name evidence="2" type="ORF">RB548_09970</name>
</gene>
<keyword evidence="3" id="KW-1185">Reference proteome</keyword>
<dbReference type="EMBL" id="CP133148">
    <property type="protein sequence ID" value="WVT05691.1"/>
    <property type="molecule type" value="Genomic_DNA"/>
</dbReference>